<protein>
    <recommendedName>
        <fullName evidence="4">F-box domain-containing protein</fullName>
    </recommendedName>
</protein>
<feature type="region of interest" description="Disordered" evidence="1">
    <location>
        <begin position="465"/>
        <end position="514"/>
    </location>
</feature>
<evidence type="ECO:0008006" key="4">
    <source>
        <dbReference type="Google" id="ProtNLM"/>
    </source>
</evidence>
<keyword evidence="3" id="KW-1185">Reference proteome</keyword>
<dbReference type="RefSeq" id="XP_064728135.1">
    <property type="nucleotide sequence ID" value="XM_064875871.1"/>
</dbReference>
<comment type="caution">
    <text evidence="2">The sequence shown here is derived from an EMBL/GenBank/DDBJ whole genome shotgun (WGS) entry which is preliminary data.</text>
</comment>
<gene>
    <name evidence="2" type="ORF">PMZ80_007463</name>
</gene>
<dbReference type="Proteomes" id="UP001334248">
    <property type="component" value="Unassembled WGS sequence"/>
</dbReference>
<name>A0ABR0RHD8_9EURO</name>
<sequence length="595" mass="68133">MSIRLTDLENEVIYMILEFLHDSSPHSSKALLLTNKFLNSAVTVILNRRKTFTFRTNIDETFEREQWIQDARILSYLRYLTVEIRGHSTLPEIVSEEAEHEGFAQGLEPFNKVIARIQNLKSLTWNAGPVPYTLLETLHKYHPKAVLRVFCFDRYDGSLDHLDASETNLSRYPTLTHLRASGDATRSWSPTVPQYSLAAFKRIVANSQSLEYAGLVLPNNATQELEFSQTEDELLEKDLANRKKCRSLKSLTLDGAELKLSKGTLTELDKYIEIAHLESLKFSRGLPDVSYFENAAAMLPNLKHVSLNFSAITWTSHGSDQSLHPVLKAARDYLLGCSPLQTLSLWTWSRVITLEDLIARHGKTLTALQLHEKETFGGRGYHGEEEGRPVLSLSDVQLLRRECHNLTDLTIDLNRRCESPDLQAETEILQLLDVLAEFKPRLRRVQIYFNTHGLLELLYPRIGPELESDEEDNSDSEDDPDGDEEEDGEQDAAATVSSSRDKLRMAPAKQQTTQADPEVLLRDYVRAMWKRIYGNATTGERLLDVKFGEWESKTNGYVVWRHGRVVEDPRRYFEIGPHERDDHAGECHIKMRRKR</sequence>
<dbReference type="EMBL" id="JAVHJV010000009">
    <property type="protein sequence ID" value="KAK5940045.1"/>
    <property type="molecule type" value="Genomic_DNA"/>
</dbReference>
<proteinExistence type="predicted"/>
<evidence type="ECO:0000313" key="2">
    <source>
        <dbReference type="EMBL" id="KAK5940045.1"/>
    </source>
</evidence>
<feature type="compositionally biased region" description="Acidic residues" evidence="1">
    <location>
        <begin position="466"/>
        <end position="490"/>
    </location>
</feature>
<accession>A0ABR0RHD8</accession>
<reference evidence="2 3" key="1">
    <citation type="journal article" date="2023" name="Res Sq">
        <title>Genomic and morphological characterization of Knufia obscura isolated from the Mars 2020 spacecraft assembly facility.</title>
        <authorList>
            <person name="Chander A.M."/>
            <person name="Teixeira M.M."/>
            <person name="Singh N.K."/>
            <person name="Williams M.P."/>
            <person name="Parker C.W."/>
            <person name="Leo P."/>
            <person name="Stajich J.E."/>
            <person name="Torok T."/>
            <person name="Tighe S."/>
            <person name="Mason C.E."/>
            <person name="Venkateswaran K."/>
        </authorList>
    </citation>
    <scope>NUCLEOTIDE SEQUENCE [LARGE SCALE GENOMIC DNA]</scope>
    <source>
        <strain evidence="2 3">CCFEE 5817</strain>
    </source>
</reference>
<organism evidence="2 3">
    <name type="scientific">Knufia obscura</name>
    <dbReference type="NCBI Taxonomy" id="1635080"/>
    <lineage>
        <taxon>Eukaryota</taxon>
        <taxon>Fungi</taxon>
        <taxon>Dikarya</taxon>
        <taxon>Ascomycota</taxon>
        <taxon>Pezizomycotina</taxon>
        <taxon>Eurotiomycetes</taxon>
        <taxon>Chaetothyriomycetidae</taxon>
        <taxon>Chaetothyriales</taxon>
        <taxon>Trichomeriaceae</taxon>
        <taxon>Knufia</taxon>
    </lineage>
</organism>
<dbReference type="SUPFAM" id="SSF52047">
    <property type="entry name" value="RNI-like"/>
    <property type="match status" value="1"/>
</dbReference>
<evidence type="ECO:0000256" key="1">
    <source>
        <dbReference type="SAM" id="MobiDB-lite"/>
    </source>
</evidence>
<dbReference type="GeneID" id="90000912"/>
<evidence type="ECO:0000313" key="3">
    <source>
        <dbReference type="Proteomes" id="UP001334248"/>
    </source>
</evidence>